<keyword evidence="2 7" id="KW-0808">Transferase</keyword>
<dbReference type="RefSeq" id="WP_066128077.1">
    <property type="nucleotide sequence ID" value="NZ_FKIF01000006.1"/>
</dbReference>
<evidence type="ECO:0000256" key="5">
    <source>
        <dbReference type="ARBA" id="ARBA00022840"/>
    </source>
</evidence>
<dbReference type="GO" id="GO:0009443">
    <property type="term" value="P:pyridoxal 5'-phosphate salvage"/>
    <property type="evidence" value="ECO:0007669"/>
    <property type="project" value="InterPro"/>
</dbReference>
<keyword evidence="5" id="KW-0067">ATP-binding</keyword>
<organism evidence="7 8">
    <name type="scientific">Bordetella ansorpii</name>
    <dbReference type="NCBI Taxonomy" id="288768"/>
    <lineage>
        <taxon>Bacteria</taxon>
        <taxon>Pseudomonadati</taxon>
        <taxon>Pseudomonadota</taxon>
        <taxon>Betaproteobacteria</taxon>
        <taxon>Burkholderiales</taxon>
        <taxon>Alcaligenaceae</taxon>
        <taxon>Bordetella</taxon>
    </lineage>
</organism>
<dbReference type="InterPro" id="IPR013749">
    <property type="entry name" value="PM/HMP-P_kinase-1"/>
</dbReference>
<dbReference type="STRING" id="288768.SAMEA3906486_02886"/>
<dbReference type="Proteomes" id="UP000076848">
    <property type="component" value="Unassembled WGS sequence"/>
</dbReference>
<protein>
    <recommendedName>
        <fullName evidence="1">pyridoxal kinase</fullName>
        <ecNumber evidence="1">2.7.1.35</ecNumber>
    </recommendedName>
</protein>
<dbReference type="CDD" id="cd01173">
    <property type="entry name" value="pyridoxal_pyridoxamine_kinase"/>
    <property type="match status" value="1"/>
</dbReference>
<dbReference type="EC" id="2.7.1.35" evidence="1"/>
<evidence type="ECO:0000256" key="4">
    <source>
        <dbReference type="ARBA" id="ARBA00022777"/>
    </source>
</evidence>
<reference evidence="7 8" key="1">
    <citation type="submission" date="2016-04" db="EMBL/GenBank/DDBJ databases">
        <authorList>
            <consortium name="Pathogen Informatics"/>
        </authorList>
    </citation>
    <scope>NUCLEOTIDE SEQUENCE [LARGE SCALE GENOMIC DNA]</scope>
    <source>
        <strain evidence="7 8">H050680373</strain>
    </source>
</reference>
<dbReference type="PANTHER" id="PTHR10534">
    <property type="entry name" value="PYRIDOXAL KINASE"/>
    <property type="match status" value="1"/>
</dbReference>
<dbReference type="Pfam" id="PF08543">
    <property type="entry name" value="Phos_pyr_kin"/>
    <property type="match status" value="1"/>
</dbReference>
<evidence type="ECO:0000256" key="1">
    <source>
        <dbReference type="ARBA" id="ARBA00012104"/>
    </source>
</evidence>
<dbReference type="InterPro" id="IPR004625">
    <property type="entry name" value="PyrdxlKinase"/>
</dbReference>
<dbReference type="GO" id="GO:0008478">
    <property type="term" value="F:pyridoxal kinase activity"/>
    <property type="evidence" value="ECO:0007669"/>
    <property type="project" value="UniProtKB-EC"/>
</dbReference>
<evidence type="ECO:0000256" key="3">
    <source>
        <dbReference type="ARBA" id="ARBA00022741"/>
    </source>
</evidence>
<evidence type="ECO:0000313" key="8">
    <source>
        <dbReference type="Proteomes" id="UP000076848"/>
    </source>
</evidence>
<dbReference type="PANTHER" id="PTHR10534:SF15">
    <property type="entry name" value="PYRIDOXINE_PYRIDOXAL_PYRIDOXAMINE KINASE"/>
    <property type="match status" value="1"/>
</dbReference>
<keyword evidence="3" id="KW-0547">Nucleotide-binding</keyword>
<dbReference type="OrthoDB" id="9800808at2"/>
<evidence type="ECO:0000256" key="2">
    <source>
        <dbReference type="ARBA" id="ARBA00022679"/>
    </source>
</evidence>
<dbReference type="SUPFAM" id="SSF53613">
    <property type="entry name" value="Ribokinase-like"/>
    <property type="match status" value="1"/>
</dbReference>
<sequence>MTVTQPVPIDVISIQSQVVYGRVGNNAAIPALEACGLLTAAVPTALLSNTPHYPSVHGGAVPDAWFAGWLDDLEARGIPACARVVQVGFLGAPSQARILASWWSTMRERHPQLRLHLDPVIGDYDQGVYAAAGMAEAWRTLLIPEAHGLVPNRFELEQITGRTLHGLADCREAARALLRGPAQWVVVTSVQDDPESAVVQTLLETRDGVSTLFEHPRVPCVVKGAGDYFAARLTGHCLLGIEMPQAVERACGETAEQLTRTRRLGWEEMAIHAMDGSVRP</sequence>
<gene>
    <name evidence="7" type="primary">pdxK</name>
    <name evidence="7" type="ORF">SAMEA3906486_02886</name>
</gene>
<dbReference type="Gene3D" id="3.40.1190.20">
    <property type="match status" value="1"/>
</dbReference>
<keyword evidence="4 7" id="KW-0418">Kinase</keyword>
<name>A0A157SID2_9BORD</name>
<dbReference type="GO" id="GO:0005829">
    <property type="term" value="C:cytosol"/>
    <property type="evidence" value="ECO:0007669"/>
    <property type="project" value="TreeGrafter"/>
</dbReference>
<evidence type="ECO:0000313" key="7">
    <source>
        <dbReference type="EMBL" id="SAI70084.1"/>
    </source>
</evidence>
<accession>A0A157SID2</accession>
<keyword evidence="8" id="KW-1185">Reference proteome</keyword>
<dbReference type="GO" id="GO:0008902">
    <property type="term" value="F:hydroxymethylpyrimidine kinase activity"/>
    <property type="evidence" value="ECO:0007669"/>
    <property type="project" value="TreeGrafter"/>
</dbReference>
<proteinExistence type="predicted"/>
<evidence type="ECO:0000259" key="6">
    <source>
        <dbReference type="Pfam" id="PF08543"/>
    </source>
</evidence>
<dbReference type="InterPro" id="IPR029056">
    <property type="entry name" value="Ribokinase-like"/>
</dbReference>
<feature type="domain" description="Pyridoxamine kinase/Phosphomethylpyrimidine kinase" evidence="6">
    <location>
        <begin position="83"/>
        <end position="260"/>
    </location>
</feature>
<dbReference type="EMBL" id="FKIF01000006">
    <property type="protein sequence ID" value="SAI70084.1"/>
    <property type="molecule type" value="Genomic_DNA"/>
</dbReference>
<dbReference type="GO" id="GO:0005524">
    <property type="term" value="F:ATP binding"/>
    <property type="evidence" value="ECO:0007669"/>
    <property type="project" value="UniProtKB-KW"/>
</dbReference>
<dbReference type="AlphaFoldDB" id="A0A157SID2"/>